<proteinExistence type="inferred from homology"/>
<dbReference type="InterPro" id="IPR036291">
    <property type="entry name" value="NAD(P)-bd_dom_sf"/>
</dbReference>
<reference evidence="5" key="1">
    <citation type="journal article" date="2014" name="Int. J. Syst. Evol. Microbiol.">
        <title>Complete genome sequence of Corynebacterium casei LMG S-19264T (=DSM 44701T), isolated from a smear-ripened cheese.</title>
        <authorList>
            <consortium name="US DOE Joint Genome Institute (JGI-PGF)"/>
            <person name="Walter F."/>
            <person name="Albersmeier A."/>
            <person name="Kalinowski J."/>
            <person name="Ruckert C."/>
        </authorList>
    </citation>
    <scope>NUCLEOTIDE SEQUENCE</scope>
    <source>
        <strain evidence="5">JCM 4646</strain>
    </source>
</reference>
<dbReference type="Pfam" id="PF01408">
    <property type="entry name" value="GFO_IDH_MocA"/>
    <property type="match status" value="1"/>
</dbReference>
<keyword evidence="2" id="KW-0560">Oxidoreductase</keyword>
<dbReference type="Pfam" id="PF02894">
    <property type="entry name" value="GFO_IDH_MocA_C"/>
    <property type="match status" value="1"/>
</dbReference>
<dbReference type="PANTHER" id="PTHR43708">
    <property type="entry name" value="CONSERVED EXPRESSED OXIDOREDUCTASE (EUROFUNG)"/>
    <property type="match status" value="1"/>
</dbReference>
<evidence type="ECO:0000313" key="5">
    <source>
        <dbReference type="EMBL" id="GHH70548.1"/>
    </source>
</evidence>
<dbReference type="Gene3D" id="3.40.50.720">
    <property type="entry name" value="NAD(P)-binding Rossmann-like Domain"/>
    <property type="match status" value="1"/>
</dbReference>
<evidence type="ECO:0000259" key="3">
    <source>
        <dbReference type="Pfam" id="PF01408"/>
    </source>
</evidence>
<dbReference type="SUPFAM" id="SSF55347">
    <property type="entry name" value="Glyceraldehyde-3-phosphate dehydrogenase-like, C-terminal domain"/>
    <property type="match status" value="1"/>
</dbReference>
<accession>A0A919FRA7</accession>
<dbReference type="RefSeq" id="WP_190211367.1">
    <property type="nucleotide sequence ID" value="NZ_BNBO01000014.1"/>
</dbReference>
<evidence type="ECO:0000313" key="6">
    <source>
        <dbReference type="Proteomes" id="UP000617734"/>
    </source>
</evidence>
<feature type="domain" description="Gfo/Idh/MocA-like oxidoreductase N-terminal" evidence="3">
    <location>
        <begin position="9"/>
        <end position="128"/>
    </location>
</feature>
<feature type="domain" description="Gfo/Idh/MocA-like oxidoreductase C-terminal" evidence="4">
    <location>
        <begin position="143"/>
        <end position="355"/>
    </location>
</feature>
<protein>
    <submittedName>
        <fullName evidence="5">Oxidoreductase</fullName>
    </submittedName>
</protein>
<evidence type="ECO:0000256" key="1">
    <source>
        <dbReference type="ARBA" id="ARBA00010928"/>
    </source>
</evidence>
<evidence type="ECO:0000259" key="4">
    <source>
        <dbReference type="Pfam" id="PF02894"/>
    </source>
</evidence>
<dbReference type="InterPro" id="IPR004104">
    <property type="entry name" value="Gfo/Idh/MocA-like_OxRdtase_C"/>
</dbReference>
<dbReference type="PANTHER" id="PTHR43708:SF5">
    <property type="entry name" value="CONSERVED EXPRESSED OXIDOREDUCTASE (EUROFUNG)-RELATED"/>
    <property type="match status" value="1"/>
</dbReference>
<comment type="caution">
    <text evidence="5">The sequence shown here is derived from an EMBL/GenBank/DDBJ whole genome shotgun (WGS) entry which is preliminary data.</text>
</comment>
<dbReference type="AlphaFoldDB" id="A0A919FRA7"/>
<organism evidence="5 6">
    <name type="scientific">Kitasatospora indigofera</name>
    <dbReference type="NCBI Taxonomy" id="67307"/>
    <lineage>
        <taxon>Bacteria</taxon>
        <taxon>Bacillati</taxon>
        <taxon>Actinomycetota</taxon>
        <taxon>Actinomycetes</taxon>
        <taxon>Kitasatosporales</taxon>
        <taxon>Streptomycetaceae</taxon>
        <taxon>Kitasatospora</taxon>
    </lineage>
</organism>
<reference evidence="5" key="2">
    <citation type="submission" date="2020-09" db="EMBL/GenBank/DDBJ databases">
        <authorList>
            <person name="Sun Q."/>
            <person name="Ohkuma M."/>
        </authorList>
    </citation>
    <scope>NUCLEOTIDE SEQUENCE</scope>
    <source>
        <strain evidence="5">JCM 4646</strain>
    </source>
</reference>
<dbReference type="EMBL" id="BNBO01000014">
    <property type="protein sequence ID" value="GHH70548.1"/>
    <property type="molecule type" value="Genomic_DNA"/>
</dbReference>
<dbReference type="InterPro" id="IPR051317">
    <property type="entry name" value="Gfo/Idh/MocA_oxidoreduct"/>
</dbReference>
<dbReference type="Proteomes" id="UP000617734">
    <property type="component" value="Unassembled WGS sequence"/>
</dbReference>
<evidence type="ECO:0000256" key="2">
    <source>
        <dbReference type="ARBA" id="ARBA00023002"/>
    </source>
</evidence>
<sequence length="357" mass="37946">MSTAPRPPFRVGLVGYGLAGSAFHAPLIATTPGLRLEAVVTANPERREKLRAEHPDARALDTPEDLFADPDAFDLVVIASPNRTHVPLARAALTAGLATVVDKPLAATAAAALDLCEFAESRGVLLSVFQNRRWDGDFLTARHLVETGALGRVHRFESRFERFRPKPKAGWRELADPAEAGGTLYDLGSHLVDQAISLFGPVESVYAEIDTRRDGAVVDDDSFLALTHDGGVRSHLWTSAITALAGPRLRVLGDSAGYVKFGMDPQEDELKAGHRPDGTRPWGADDEAHYGAFGSNEKAAPLPTLPGDYPAYYAGIAAALAGTAPPPVDPRDAVTTLTVLEAARAAAATGTVVRLPR</sequence>
<dbReference type="InterPro" id="IPR000683">
    <property type="entry name" value="Gfo/Idh/MocA-like_OxRdtase_N"/>
</dbReference>
<name>A0A919FRA7_9ACTN</name>
<dbReference type="GO" id="GO:0000166">
    <property type="term" value="F:nucleotide binding"/>
    <property type="evidence" value="ECO:0007669"/>
    <property type="project" value="InterPro"/>
</dbReference>
<dbReference type="Gene3D" id="3.30.360.10">
    <property type="entry name" value="Dihydrodipicolinate Reductase, domain 2"/>
    <property type="match status" value="1"/>
</dbReference>
<keyword evidence="6" id="KW-1185">Reference proteome</keyword>
<gene>
    <name evidence="5" type="ORF">GCM10018781_30500</name>
</gene>
<dbReference type="GeneID" id="95353492"/>
<comment type="similarity">
    <text evidence="1">Belongs to the Gfo/Idh/MocA family.</text>
</comment>
<dbReference type="SUPFAM" id="SSF51735">
    <property type="entry name" value="NAD(P)-binding Rossmann-fold domains"/>
    <property type="match status" value="1"/>
</dbReference>
<dbReference type="GO" id="GO:0016491">
    <property type="term" value="F:oxidoreductase activity"/>
    <property type="evidence" value="ECO:0007669"/>
    <property type="project" value="UniProtKB-KW"/>
</dbReference>